<dbReference type="GO" id="GO:0045087">
    <property type="term" value="P:innate immune response"/>
    <property type="evidence" value="ECO:0007669"/>
    <property type="project" value="UniProtKB-KW"/>
</dbReference>
<dbReference type="InParanoid" id="A0A672MQI8"/>
<dbReference type="Gene3D" id="3.30.40.10">
    <property type="entry name" value="Zinc/RING finger domain, C3HC4 (zinc finger)"/>
    <property type="match status" value="1"/>
</dbReference>
<dbReference type="InterPro" id="IPR001841">
    <property type="entry name" value="Znf_RING"/>
</dbReference>
<dbReference type="PROSITE" id="PS50119">
    <property type="entry name" value="ZF_BBOX"/>
    <property type="match status" value="1"/>
</dbReference>
<dbReference type="OMA" id="PRRINMH"/>
<dbReference type="CDD" id="cd19769">
    <property type="entry name" value="Bbox2_TRIM16-like"/>
    <property type="match status" value="1"/>
</dbReference>
<dbReference type="Gene3D" id="3.30.160.60">
    <property type="entry name" value="Classic Zinc Finger"/>
    <property type="match status" value="1"/>
</dbReference>
<dbReference type="InterPro" id="IPR013320">
    <property type="entry name" value="ConA-like_dom_sf"/>
</dbReference>
<dbReference type="SUPFAM" id="SSF57850">
    <property type="entry name" value="RING/U-box"/>
    <property type="match status" value="1"/>
</dbReference>
<dbReference type="CDD" id="cd16040">
    <property type="entry name" value="SPRY_PRY_SNTX"/>
    <property type="match status" value="1"/>
</dbReference>
<dbReference type="PROSITE" id="PS00518">
    <property type="entry name" value="ZF_RING_1"/>
    <property type="match status" value="1"/>
</dbReference>
<dbReference type="InterPro" id="IPR001870">
    <property type="entry name" value="B30.2/SPRY"/>
</dbReference>
<reference evidence="10" key="2">
    <citation type="submission" date="2025-09" db="UniProtKB">
        <authorList>
            <consortium name="Ensembl"/>
        </authorList>
    </citation>
    <scope>IDENTIFICATION</scope>
</reference>
<organism evidence="10 11">
    <name type="scientific">Sinocyclocheilus grahami</name>
    <name type="common">Dianchi golden-line fish</name>
    <name type="synonym">Barbus grahami</name>
    <dbReference type="NCBI Taxonomy" id="75366"/>
    <lineage>
        <taxon>Eukaryota</taxon>
        <taxon>Metazoa</taxon>
        <taxon>Chordata</taxon>
        <taxon>Craniata</taxon>
        <taxon>Vertebrata</taxon>
        <taxon>Euteleostomi</taxon>
        <taxon>Actinopterygii</taxon>
        <taxon>Neopterygii</taxon>
        <taxon>Teleostei</taxon>
        <taxon>Ostariophysi</taxon>
        <taxon>Cypriniformes</taxon>
        <taxon>Cyprinidae</taxon>
        <taxon>Cyprininae</taxon>
        <taxon>Sinocyclocheilus</taxon>
    </lineage>
</organism>
<dbReference type="Proteomes" id="UP000472262">
    <property type="component" value="Unassembled WGS sequence"/>
</dbReference>
<feature type="domain" description="RING-type" evidence="7">
    <location>
        <begin position="13"/>
        <end position="56"/>
    </location>
</feature>
<dbReference type="PRINTS" id="PR01407">
    <property type="entry name" value="BUTYPHLNCDUF"/>
</dbReference>
<proteinExistence type="predicted"/>
<dbReference type="Pfam" id="PF00622">
    <property type="entry name" value="SPRY"/>
    <property type="match status" value="1"/>
</dbReference>
<dbReference type="InterPro" id="IPR003879">
    <property type="entry name" value="Butyrophylin_SPRY"/>
</dbReference>
<dbReference type="PROSITE" id="PS50188">
    <property type="entry name" value="B302_SPRY"/>
    <property type="match status" value="1"/>
</dbReference>
<keyword evidence="5" id="KW-0391">Immunity</keyword>
<reference evidence="10" key="1">
    <citation type="submission" date="2025-08" db="UniProtKB">
        <authorList>
            <consortium name="Ensembl"/>
        </authorList>
    </citation>
    <scope>IDENTIFICATION</scope>
</reference>
<dbReference type="Pfam" id="PF15227">
    <property type="entry name" value="zf-C3HC4_4"/>
    <property type="match status" value="1"/>
</dbReference>
<dbReference type="InterPro" id="IPR003877">
    <property type="entry name" value="SPRY_dom"/>
</dbReference>
<evidence type="ECO:0000256" key="3">
    <source>
        <dbReference type="ARBA" id="ARBA00022771"/>
    </source>
</evidence>
<dbReference type="AlphaFoldDB" id="A0A672MQI8"/>
<dbReference type="Ensembl" id="ENSSGRT00000042174.1">
    <property type="protein sequence ID" value="ENSSGRP00000039331.1"/>
    <property type="gene ID" value="ENSSGRG00000021528.1"/>
</dbReference>
<dbReference type="SMART" id="SM00184">
    <property type="entry name" value="RING"/>
    <property type="match status" value="1"/>
</dbReference>
<evidence type="ECO:0000259" key="9">
    <source>
        <dbReference type="PROSITE" id="PS50188"/>
    </source>
</evidence>
<evidence type="ECO:0000256" key="1">
    <source>
        <dbReference type="ARBA" id="ARBA00022588"/>
    </source>
</evidence>
<dbReference type="InterPro" id="IPR006574">
    <property type="entry name" value="PRY"/>
</dbReference>
<evidence type="ECO:0000259" key="7">
    <source>
        <dbReference type="PROSITE" id="PS50089"/>
    </source>
</evidence>
<dbReference type="GO" id="GO:0008270">
    <property type="term" value="F:zinc ion binding"/>
    <property type="evidence" value="ECO:0007669"/>
    <property type="project" value="UniProtKB-KW"/>
</dbReference>
<dbReference type="SUPFAM" id="SSF49899">
    <property type="entry name" value="Concanavalin A-like lectins/glucanases"/>
    <property type="match status" value="1"/>
</dbReference>
<evidence type="ECO:0000256" key="4">
    <source>
        <dbReference type="ARBA" id="ARBA00022833"/>
    </source>
</evidence>
<name>A0A672MQI8_SINGR</name>
<dbReference type="SUPFAM" id="SSF57845">
    <property type="entry name" value="B-box zinc-binding domain"/>
    <property type="match status" value="1"/>
</dbReference>
<keyword evidence="4" id="KW-0862">Zinc</keyword>
<dbReference type="FunFam" id="2.60.120.920:FF:000066">
    <property type="entry name" value="Si:ch211-208f21.3"/>
    <property type="match status" value="1"/>
</dbReference>
<keyword evidence="11" id="KW-1185">Reference proteome</keyword>
<dbReference type="Pfam" id="PF13765">
    <property type="entry name" value="PRY"/>
    <property type="match status" value="1"/>
</dbReference>
<dbReference type="Pfam" id="PF00643">
    <property type="entry name" value="zf-B_box"/>
    <property type="match status" value="1"/>
</dbReference>
<dbReference type="PANTHER" id="PTHR25465:SF5">
    <property type="entry name" value="E3 UBIQUITIN_ISG15 LIGASE TRIM25-RELATED"/>
    <property type="match status" value="1"/>
</dbReference>
<accession>A0A672MQI8</accession>
<dbReference type="PROSITE" id="PS50089">
    <property type="entry name" value="ZF_RING_2"/>
    <property type="match status" value="1"/>
</dbReference>
<evidence type="ECO:0000256" key="5">
    <source>
        <dbReference type="ARBA" id="ARBA00022859"/>
    </source>
</evidence>
<feature type="domain" description="B30.2/SPRY" evidence="9">
    <location>
        <begin position="218"/>
        <end position="406"/>
    </location>
</feature>
<keyword evidence="3 6" id="KW-0863">Zinc-finger</keyword>
<dbReference type="SMART" id="SM00449">
    <property type="entry name" value="SPRY"/>
    <property type="match status" value="1"/>
</dbReference>
<dbReference type="InterPro" id="IPR017907">
    <property type="entry name" value="Znf_RING_CS"/>
</dbReference>
<dbReference type="InterPro" id="IPR051051">
    <property type="entry name" value="E3_ubiq-ligase_TRIM/RNF"/>
</dbReference>
<evidence type="ECO:0000313" key="10">
    <source>
        <dbReference type="Ensembl" id="ENSSGRP00000039331.1"/>
    </source>
</evidence>
<evidence type="ECO:0000256" key="2">
    <source>
        <dbReference type="ARBA" id="ARBA00022723"/>
    </source>
</evidence>
<evidence type="ECO:0000259" key="8">
    <source>
        <dbReference type="PROSITE" id="PS50119"/>
    </source>
</evidence>
<sequence length="406" mass="46266">MAEARVSQDEFLCAVCLDLLKDPVAIPCGHSYCKICITDCWDQEDQMRVYSCPQCRQTFSPRPALARNTMLAEVVEKLKKTKLSADCDAGAGDVQCDVCTGRKYKAVKSCLVCQESYCQTHFEHHEEFHSRKPHKVTDATGRLQEMICQKHEKHLEMYCITDEQCICVLCTKYEHKNHNIVSAAAQRKEKQVFSQNTVSVKLYVCVKSHCSCLLISTVTFTSIVPRTRNDFLQYSRKLTLDLNTVNNYLRLSERNRVITATDTVQSYPDHRDRFDEYYQVLCRESVCGRCFWDLQWSGFGVYISVSYKSISRKGDGNECGFGSNDQSWSLFCSPSSYSFRHNNIRTHLPVKSISSRIGVFVDHSAGTLSFYSVSDTMSLIHTVQTTFTQPLYPGFYVCVGSSVKLC</sequence>
<dbReference type="Gene3D" id="4.10.830.40">
    <property type="match status" value="1"/>
</dbReference>
<dbReference type="SMART" id="SM00589">
    <property type="entry name" value="PRY"/>
    <property type="match status" value="1"/>
</dbReference>
<keyword evidence="2" id="KW-0479">Metal-binding</keyword>
<evidence type="ECO:0000313" key="11">
    <source>
        <dbReference type="Proteomes" id="UP000472262"/>
    </source>
</evidence>
<dbReference type="SMART" id="SM00336">
    <property type="entry name" value="BBOX"/>
    <property type="match status" value="1"/>
</dbReference>
<evidence type="ECO:0000256" key="6">
    <source>
        <dbReference type="PROSITE-ProRule" id="PRU00024"/>
    </source>
</evidence>
<dbReference type="GO" id="GO:0005737">
    <property type="term" value="C:cytoplasm"/>
    <property type="evidence" value="ECO:0007669"/>
    <property type="project" value="UniProtKB-ARBA"/>
</dbReference>
<feature type="domain" description="B box-type" evidence="8">
    <location>
        <begin position="143"/>
        <end position="183"/>
    </location>
</feature>
<keyword evidence="1" id="KW-0399">Innate immunity</keyword>
<dbReference type="InterPro" id="IPR013083">
    <property type="entry name" value="Znf_RING/FYVE/PHD"/>
</dbReference>
<dbReference type="Gene3D" id="2.60.120.920">
    <property type="match status" value="1"/>
</dbReference>
<protein>
    <submittedName>
        <fullName evidence="10">Uncharacterized protein</fullName>
    </submittedName>
</protein>
<dbReference type="InterPro" id="IPR043136">
    <property type="entry name" value="B30.2/SPRY_sf"/>
</dbReference>
<dbReference type="PANTHER" id="PTHR25465">
    <property type="entry name" value="B-BOX DOMAIN CONTAINING"/>
    <property type="match status" value="1"/>
</dbReference>
<dbReference type="InterPro" id="IPR000315">
    <property type="entry name" value="Znf_B-box"/>
</dbReference>